<keyword evidence="5 10" id="KW-0547">Nucleotide-binding</keyword>
<dbReference type="UniPathway" id="UPA00109">
    <property type="reaction ID" value="UER00180"/>
</dbReference>
<reference evidence="13" key="1">
    <citation type="submission" date="2014-01" db="EMBL/GenBank/DDBJ databases">
        <authorList>
            <person name="Aslett M."/>
        </authorList>
    </citation>
    <scope>NUCLEOTIDE SEQUENCE</scope>
</reference>
<dbReference type="Pfam" id="PF00349">
    <property type="entry name" value="Hexokinase_1"/>
    <property type="match status" value="1"/>
</dbReference>
<evidence type="ECO:0000256" key="8">
    <source>
        <dbReference type="ARBA" id="ARBA00044613"/>
    </source>
</evidence>
<dbReference type="AlphaFoldDB" id="A0A077Z2V8"/>
<dbReference type="GO" id="GO:0006006">
    <property type="term" value="P:glucose metabolic process"/>
    <property type="evidence" value="ECO:0007669"/>
    <property type="project" value="TreeGrafter"/>
</dbReference>
<protein>
    <recommendedName>
        <fullName evidence="10">Phosphotransferase</fullName>
        <ecNumber evidence="10">2.7.1.-</ecNumber>
    </recommendedName>
</protein>
<dbReference type="OrthoDB" id="419537at2759"/>
<keyword evidence="6 10" id="KW-0418">Kinase</keyword>
<evidence type="ECO:0000259" key="12">
    <source>
        <dbReference type="Pfam" id="PF03727"/>
    </source>
</evidence>
<dbReference type="PROSITE" id="PS51748">
    <property type="entry name" value="HEXOKINASE_2"/>
    <property type="match status" value="1"/>
</dbReference>
<comment type="pathway">
    <text evidence="1">Carbohydrate degradation; glycolysis; D-glyceraldehyde 3-phosphate and glycerone phosphate from D-glucose: step 1/4.</text>
</comment>
<keyword evidence="4 10" id="KW-0808">Transferase</keyword>
<keyword evidence="7 10" id="KW-0067">ATP-binding</keyword>
<dbReference type="GO" id="GO:0005524">
    <property type="term" value="F:ATP binding"/>
    <property type="evidence" value="ECO:0007669"/>
    <property type="project" value="UniProtKB-UniRule"/>
</dbReference>
<evidence type="ECO:0000256" key="1">
    <source>
        <dbReference type="ARBA" id="ARBA00004888"/>
    </source>
</evidence>
<dbReference type="InterPro" id="IPR043129">
    <property type="entry name" value="ATPase_NBD"/>
</dbReference>
<evidence type="ECO:0000313" key="13">
    <source>
        <dbReference type="EMBL" id="CDW54169.1"/>
    </source>
</evidence>
<accession>A0A077Z2V8</accession>
<evidence type="ECO:0000256" key="5">
    <source>
        <dbReference type="ARBA" id="ARBA00022741"/>
    </source>
</evidence>
<dbReference type="GO" id="GO:0005536">
    <property type="term" value="F:D-glucose binding"/>
    <property type="evidence" value="ECO:0007669"/>
    <property type="project" value="InterPro"/>
</dbReference>
<dbReference type="UniPathway" id="UPA00242"/>
<organism evidence="13 14">
    <name type="scientific">Trichuris trichiura</name>
    <name type="common">Whipworm</name>
    <name type="synonym">Trichocephalus trichiurus</name>
    <dbReference type="NCBI Taxonomy" id="36087"/>
    <lineage>
        <taxon>Eukaryota</taxon>
        <taxon>Metazoa</taxon>
        <taxon>Ecdysozoa</taxon>
        <taxon>Nematoda</taxon>
        <taxon>Enoplea</taxon>
        <taxon>Dorylaimia</taxon>
        <taxon>Trichinellida</taxon>
        <taxon>Trichuridae</taxon>
        <taxon>Trichuris</taxon>
    </lineage>
</organism>
<evidence type="ECO:0000256" key="9">
    <source>
        <dbReference type="ARBA" id="ARBA00048160"/>
    </source>
</evidence>
<comment type="catalytic activity">
    <reaction evidence="8">
        <text>a D-hexose + ATP = a D-hexose 6-phosphate + ADP + H(+)</text>
        <dbReference type="Rhea" id="RHEA:22740"/>
        <dbReference type="ChEBI" id="CHEBI:4194"/>
        <dbReference type="ChEBI" id="CHEBI:15378"/>
        <dbReference type="ChEBI" id="CHEBI:30616"/>
        <dbReference type="ChEBI" id="CHEBI:229467"/>
        <dbReference type="ChEBI" id="CHEBI:456216"/>
        <dbReference type="EC" id="2.7.1.1"/>
    </reaction>
    <physiologicalReaction direction="left-to-right" evidence="8">
        <dbReference type="Rhea" id="RHEA:22741"/>
    </physiologicalReaction>
</comment>
<sequence length="472" mass="52647">MEMDLPGRVREVLSPFLLSKETLERIRDEMVRDFRLGLEVGAPPASTAMLPSFVPALPDGTEEGCYLSMDLSGKNLRVLLLQLRGAGHAPDYVTTNYLVPKEVMIGTGVQLFDFMVSCLEKFLKENNMLETELSLGFVFSYPCEMKGIRSAKLLWWTKGFNVEDCLNQDVGQMLQEALDRKKIRVKVNAIMNDTVAQLAAATHSIGSDCTMGIVIGYGCNSAYLEEVSRIKKIDHAAAGYNFPKVHFCKILLGHIVNANDVQMIIDTEWEEFGRNGELDFIKTTYDREIDQQSVHKGRQLIDKFTGAFFLGELVRILIDQFCVDGLMFGGTRPEQLTTPDAFPTKFVSEILSDDEEAPFANIRRIMDEMRIGIHGAMDYVIIRQVCHTVTERSASIVAAATAALMKIAQHDRLVVGLGGALIQYHPTYLKLLKTRLEEIVPPEITEWHVAPDEHGSAFGAAIIAAVAEKMHL</sequence>
<evidence type="ECO:0000259" key="11">
    <source>
        <dbReference type="Pfam" id="PF00349"/>
    </source>
</evidence>
<dbReference type="GO" id="GO:0005739">
    <property type="term" value="C:mitochondrion"/>
    <property type="evidence" value="ECO:0007669"/>
    <property type="project" value="TreeGrafter"/>
</dbReference>
<dbReference type="EC" id="2.7.1.-" evidence="10"/>
<name>A0A077Z2V8_TRITR</name>
<feature type="domain" description="Hexokinase C-terminal" evidence="12">
    <location>
        <begin position="211"/>
        <end position="466"/>
    </location>
</feature>
<dbReference type="GO" id="GO:0008865">
    <property type="term" value="F:fructokinase activity"/>
    <property type="evidence" value="ECO:0007669"/>
    <property type="project" value="TreeGrafter"/>
</dbReference>
<dbReference type="SUPFAM" id="SSF53067">
    <property type="entry name" value="Actin-like ATPase domain"/>
    <property type="match status" value="2"/>
</dbReference>
<dbReference type="InterPro" id="IPR022673">
    <property type="entry name" value="Hexokinase_C"/>
</dbReference>
<dbReference type="PRINTS" id="PR00475">
    <property type="entry name" value="HEXOKINASE"/>
</dbReference>
<reference evidence="13" key="2">
    <citation type="submission" date="2014-03" db="EMBL/GenBank/DDBJ databases">
        <title>The whipworm genome and dual-species transcriptomics of an intimate host-pathogen interaction.</title>
        <authorList>
            <person name="Foth B.J."/>
            <person name="Tsai I.J."/>
            <person name="Reid A.J."/>
            <person name="Bancroft A.J."/>
            <person name="Nichol S."/>
            <person name="Tracey A."/>
            <person name="Holroyd N."/>
            <person name="Cotton J.A."/>
            <person name="Stanley E.J."/>
            <person name="Zarowiecki M."/>
            <person name="Liu J.Z."/>
            <person name="Huckvale T."/>
            <person name="Cooper P.J."/>
            <person name="Grencis R.K."/>
            <person name="Berriman M."/>
        </authorList>
    </citation>
    <scope>NUCLEOTIDE SEQUENCE [LARGE SCALE GENOMIC DNA]</scope>
</reference>
<dbReference type="GO" id="GO:0004340">
    <property type="term" value="F:glucokinase activity"/>
    <property type="evidence" value="ECO:0007669"/>
    <property type="project" value="TreeGrafter"/>
</dbReference>
<evidence type="ECO:0000256" key="10">
    <source>
        <dbReference type="RuleBase" id="RU362007"/>
    </source>
</evidence>
<dbReference type="Gene3D" id="3.30.420.40">
    <property type="match status" value="1"/>
</dbReference>
<dbReference type="InterPro" id="IPR001312">
    <property type="entry name" value="Hexokinase"/>
</dbReference>
<keyword evidence="14" id="KW-1185">Reference proteome</keyword>
<dbReference type="PANTHER" id="PTHR19443">
    <property type="entry name" value="HEXOKINASE"/>
    <property type="match status" value="1"/>
</dbReference>
<dbReference type="InterPro" id="IPR022672">
    <property type="entry name" value="Hexokinase_N"/>
</dbReference>
<evidence type="ECO:0000256" key="6">
    <source>
        <dbReference type="ARBA" id="ARBA00022777"/>
    </source>
</evidence>
<evidence type="ECO:0000256" key="7">
    <source>
        <dbReference type="ARBA" id="ARBA00022840"/>
    </source>
</evidence>
<feature type="domain" description="Hexokinase N-terminal" evidence="11">
    <location>
        <begin position="9"/>
        <end position="201"/>
    </location>
</feature>
<evidence type="ECO:0000256" key="4">
    <source>
        <dbReference type="ARBA" id="ARBA00022679"/>
    </source>
</evidence>
<dbReference type="Proteomes" id="UP000030665">
    <property type="component" value="Unassembled WGS sequence"/>
</dbReference>
<gene>
    <name evidence="13" type="ORF">TTRE_0000243901</name>
</gene>
<comment type="pathway">
    <text evidence="2">Carbohydrate metabolism; hexose metabolism.</text>
</comment>
<dbReference type="Pfam" id="PF03727">
    <property type="entry name" value="Hexokinase_2"/>
    <property type="match status" value="1"/>
</dbReference>
<evidence type="ECO:0000256" key="2">
    <source>
        <dbReference type="ARBA" id="ARBA00005028"/>
    </source>
</evidence>
<dbReference type="EMBL" id="HG805883">
    <property type="protein sequence ID" value="CDW54169.1"/>
    <property type="molecule type" value="Genomic_DNA"/>
</dbReference>
<dbReference type="Gene3D" id="3.40.367.20">
    <property type="match status" value="1"/>
</dbReference>
<dbReference type="GO" id="GO:0001678">
    <property type="term" value="P:intracellular glucose homeostasis"/>
    <property type="evidence" value="ECO:0007669"/>
    <property type="project" value="InterPro"/>
</dbReference>
<keyword evidence="10" id="KW-0324">Glycolysis</keyword>
<proteinExistence type="inferred from homology"/>
<dbReference type="PANTHER" id="PTHR19443:SF32">
    <property type="entry name" value="PHOSPHOTRANSFERASE"/>
    <property type="match status" value="1"/>
</dbReference>
<dbReference type="GO" id="GO:0005829">
    <property type="term" value="C:cytosol"/>
    <property type="evidence" value="ECO:0007669"/>
    <property type="project" value="TreeGrafter"/>
</dbReference>
<comment type="catalytic activity">
    <reaction evidence="9">
        <text>D-glucose + ATP = D-glucose 6-phosphate + ADP + H(+)</text>
        <dbReference type="Rhea" id="RHEA:17825"/>
        <dbReference type="ChEBI" id="CHEBI:4167"/>
        <dbReference type="ChEBI" id="CHEBI:15378"/>
        <dbReference type="ChEBI" id="CHEBI:30616"/>
        <dbReference type="ChEBI" id="CHEBI:61548"/>
        <dbReference type="ChEBI" id="CHEBI:456216"/>
        <dbReference type="EC" id="2.7.1.1"/>
    </reaction>
    <physiologicalReaction direction="left-to-right" evidence="9">
        <dbReference type="Rhea" id="RHEA:17826"/>
    </physiologicalReaction>
</comment>
<evidence type="ECO:0000256" key="3">
    <source>
        <dbReference type="ARBA" id="ARBA00009225"/>
    </source>
</evidence>
<dbReference type="GO" id="GO:0006096">
    <property type="term" value="P:glycolytic process"/>
    <property type="evidence" value="ECO:0007669"/>
    <property type="project" value="UniProtKB-UniPathway"/>
</dbReference>
<evidence type="ECO:0000313" key="14">
    <source>
        <dbReference type="Proteomes" id="UP000030665"/>
    </source>
</evidence>
<comment type="similarity">
    <text evidence="3 10">Belongs to the hexokinase family.</text>
</comment>
<dbReference type="STRING" id="36087.A0A077Z2V8"/>